<comment type="caution">
    <text evidence="1">The sequence shown here is derived from an EMBL/GenBank/DDBJ whole genome shotgun (WGS) entry which is preliminary data.</text>
</comment>
<proteinExistence type="predicted"/>
<dbReference type="Proteomes" id="UP001056120">
    <property type="component" value="Linkage Group LG03"/>
</dbReference>
<keyword evidence="2" id="KW-1185">Reference proteome</keyword>
<protein>
    <submittedName>
        <fullName evidence="1">Uncharacterized protein</fullName>
    </submittedName>
</protein>
<name>A0ACB9JSE6_9ASTR</name>
<evidence type="ECO:0000313" key="2">
    <source>
        <dbReference type="Proteomes" id="UP001056120"/>
    </source>
</evidence>
<gene>
    <name evidence="1" type="ORF">L1987_10428</name>
</gene>
<organism evidence="1 2">
    <name type="scientific">Smallanthus sonchifolius</name>
    <dbReference type="NCBI Taxonomy" id="185202"/>
    <lineage>
        <taxon>Eukaryota</taxon>
        <taxon>Viridiplantae</taxon>
        <taxon>Streptophyta</taxon>
        <taxon>Embryophyta</taxon>
        <taxon>Tracheophyta</taxon>
        <taxon>Spermatophyta</taxon>
        <taxon>Magnoliopsida</taxon>
        <taxon>eudicotyledons</taxon>
        <taxon>Gunneridae</taxon>
        <taxon>Pentapetalae</taxon>
        <taxon>asterids</taxon>
        <taxon>campanulids</taxon>
        <taxon>Asterales</taxon>
        <taxon>Asteraceae</taxon>
        <taxon>Asteroideae</taxon>
        <taxon>Heliantheae alliance</taxon>
        <taxon>Millerieae</taxon>
        <taxon>Smallanthus</taxon>
    </lineage>
</organism>
<dbReference type="EMBL" id="CM042020">
    <property type="protein sequence ID" value="KAI3822829.1"/>
    <property type="molecule type" value="Genomic_DNA"/>
</dbReference>
<evidence type="ECO:0000313" key="1">
    <source>
        <dbReference type="EMBL" id="KAI3822829.1"/>
    </source>
</evidence>
<reference evidence="1 2" key="2">
    <citation type="journal article" date="2022" name="Mol. Ecol. Resour.">
        <title>The genomes of chicory, endive, great burdock and yacon provide insights into Asteraceae paleo-polyploidization history and plant inulin production.</title>
        <authorList>
            <person name="Fan W."/>
            <person name="Wang S."/>
            <person name="Wang H."/>
            <person name="Wang A."/>
            <person name="Jiang F."/>
            <person name="Liu H."/>
            <person name="Zhao H."/>
            <person name="Xu D."/>
            <person name="Zhang Y."/>
        </authorList>
    </citation>
    <scope>NUCLEOTIDE SEQUENCE [LARGE SCALE GENOMIC DNA]</scope>
    <source>
        <strain evidence="2">cv. Yunnan</strain>
        <tissue evidence="1">Leaves</tissue>
    </source>
</reference>
<accession>A0ACB9JSE6</accession>
<reference evidence="2" key="1">
    <citation type="journal article" date="2022" name="Mol. Ecol. Resour.">
        <title>The genomes of chicory, endive, great burdock and yacon provide insights into Asteraceae palaeo-polyploidization history and plant inulin production.</title>
        <authorList>
            <person name="Fan W."/>
            <person name="Wang S."/>
            <person name="Wang H."/>
            <person name="Wang A."/>
            <person name="Jiang F."/>
            <person name="Liu H."/>
            <person name="Zhao H."/>
            <person name="Xu D."/>
            <person name="Zhang Y."/>
        </authorList>
    </citation>
    <scope>NUCLEOTIDE SEQUENCE [LARGE SCALE GENOMIC DNA]</scope>
    <source>
        <strain evidence="2">cv. Yunnan</strain>
    </source>
</reference>
<sequence>MEMEFMAEFTEGMSRDRARQIIKRRRTKRQRPSSPFGTSTTSGNSTADGDCFIDNQSPVMMSSEMSTEEDEEMANCLILLAQSISPFTEEKSDQIRQKTVKLSSRRFTEPAASTAGGKIGFYAYECKTCNRTFPSFQALGGHRASHKKPKVNVEEKKTNSANIPPPLTEYSEEDHDQQKTSPESGMLSLDLNFPPPEVADDVQSKFQFTGGSSQQHLVFSAPALVDCHY</sequence>